<evidence type="ECO:0000259" key="12">
    <source>
        <dbReference type="Pfam" id="PF02782"/>
    </source>
</evidence>
<evidence type="ECO:0000256" key="2">
    <source>
        <dbReference type="ARBA" id="ARBA00009156"/>
    </source>
</evidence>
<evidence type="ECO:0000256" key="6">
    <source>
        <dbReference type="ARBA" id="ARBA00022741"/>
    </source>
</evidence>
<evidence type="ECO:0000256" key="4">
    <source>
        <dbReference type="ARBA" id="ARBA00022629"/>
    </source>
</evidence>
<gene>
    <name evidence="13" type="ORF">BJ684DRAFT_17307</name>
</gene>
<comment type="pathway">
    <text evidence="1">Polyol metabolism; glycerol degradation via glycerol kinase pathway; sn-glycerol 3-phosphate from glycerol: step 1/1.</text>
</comment>
<dbReference type="InterPro" id="IPR043129">
    <property type="entry name" value="ATPase_NBD"/>
</dbReference>
<feature type="domain" description="Carbohydrate kinase FGGY N-terminal" evidence="11">
    <location>
        <begin position="14"/>
        <end position="258"/>
    </location>
</feature>
<evidence type="ECO:0000259" key="11">
    <source>
        <dbReference type="Pfam" id="PF00370"/>
    </source>
</evidence>
<feature type="domain" description="Carbohydrate kinase FGGY C-terminal" evidence="12">
    <location>
        <begin position="271"/>
        <end position="446"/>
    </location>
</feature>
<dbReference type="PROSITE" id="PS00933">
    <property type="entry name" value="FGGY_KINASES_1"/>
    <property type="match status" value="1"/>
</dbReference>
<keyword evidence="8" id="KW-0067">ATP-binding</keyword>
<dbReference type="InterPro" id="IPR018484">
    <property type="entry name" value="FGGY_N"/>
</dbReference>
<dbReference type="GO" id="GO:0019563">
    <property type="term" value="P:glycerol catabolic process"/>
    <property type="evidence" value="ECO:0007669"/>
    <property type="project" value="UniProtKB-UniPathway"/>
</dbReference>
<evidence type="ECO:0000256" key="9">
    <source>
        <dbReference type="ARBA" id="ARBA00023277"/>
    </source>
</evidence>
<dbReference type="AlphaFoldDB" id="A0A4P9Y299"/>
<dbReference type="InterPro" id="IPR050406">
    <property type="entry name" value="FGGY_Carb_Kinase"/>
</dbReference>
<dbReference type="GO" id="GO:0004370">
    <property type="term" value="F:glycerol kinase activity"/>
    <property type="evidence" value="ECO:0007669"/>
    <property type="project" value="UniProtKB-EC"/>
</dbReference>
<keyword evidence="6" id="KW-0547">Nucleotide-binding</keyword>
<keyword evidence="9" id="KW-0119">Carbohydrate metabolism</keyword>
<evidence type="ECO:0000256" key="1">
    <source>
        <dbReference type="ARBA" id="ARBA00005190"/>
    </source>
</evidence>
<evidence type="ECO:0000256" key="5">
    <source>
        <dbReference type="ARBA" id="ARBA00022679"/>
    </source>
</evidence>
<dbReference type="OrthoDB" id="5576671at2759"/>
<dbReference type="NCBIfam" id="TIGR01312">
    <property type="entry name" value="XylB"/>
    <property type="match status" value="1"/>
</dbReference>
<dbReference type="PANTHER" id="PTHR43095">
    <property type="entry name" value="SUGAR KINASE"/>
    <property type="match status" value="1"/>
</dbReference>
<dbReference type="UniPathway" id="UPA00618">
    <property type="reaction ID" value="UER00672"/>
</dbReference>
<dbReference type="EMBL" id="KZ988445">
    <property type="protein sequence ID" value="RKP12181.1"/>
    <property type="molecule type" value="Genomic_DNA"/>
</dbReference>
<dbReference type="Pfam" id="PF00370">
    <property type="entry name" value="FGGY_N"/>
    <property type="match status" value="1"/>
</dbReference>
<dbReference type="InterPro" id="IPR000577">
    <property type="entry name" value="Carb_kinase_FGGY"/>
</dbReference>
<evidence type="ECO:0000256" key="7">
    <source>
        <dbReference type="ARBA" id="ARBA00022777"/>
    </source>
</evidence>
<dbReference type="Proteomes" id="UP000267251">
    <property type="component" value="Unassembled WGS sequence"/>
</dbReference>
<dbReference type="CDD" id="cd07808">
    <property type="entry name" value="ASKHA_NBD_FGGY_EcXK-like"/>
    <property type="match status" value="1"/>
</dbReference>
<sequence length="447" mass="47891">MPPAPSSATSTSHVLGIDLGTTSLKAILLTQDLQVVSTAQEPLASSHPKPGHSEQDPESWWKALCRAVHSLLHQTGVDPKSIKGLGISGQMHGLVLVDEDKKTHVGPVILWNDTRSTTQCERLNGDANLGIIHRTGNKALEGFTLPKLLWVQEHRRDWLEGNCRMLLPKDYLVYRLTGILASEPSDASGTAILDVQTGKWDEDLCIQLDLSPALLPPLQPTSHHPVSHKILYEVAEALDLPQEVIIVSGGADNACSALAAGILDSEDPRALVSLGTSGVVLRPVHPSSVAVTHPTGDLHLFRHVTGEPYVMGVMLAAADALSWFRSIVAPESSFTQLCQEAELSPPGAKGVLFAPWICGERTPYADAQVRGSFLGLDITHTRADLARAVLEGVAFSLTTILDTVRTMGRVQDGSTGSAEKIKQLVVTGGGAKSKFWLQIIASMTQTS</sequence>
<dbReference type="PROSITE" id="PS00445">
    <property type="entry name" value="FGGY_KINASES_2"/>
    <property type="match status" value="1"/>
</dbReference>
<reference evidence="14" key="1">
    <citation type="journal article" date="2018" name="Nat. Microbiol.">
        <title>Leveraging single-cell genomics to expand the fungal tree of life.</title>
        <authorList>
            <person name="Ahrendt S.R."/>
            <person name="Quandt C.A."/>
            <person name="Ciobanu D."/>
            <person name="Clum A."/>
            <person name="Salamov A."/>
            <person name="Andreopoulos B."/>
            <person name="Cheng J.F."/>
            <person name="Woyke T."/>
            <person name="Pelin A."/>
            <person name="Henrissat B."/>
            <person name="Reynolds N.K."/>
            <person name="Benny G.L."/>
            <person name="Smith M.E."/>
            <person name="James T.Y."/>
            <person name="Grigoriev I.V."/>
        </authorList>
    </citation>
    <scope>NUCLEOTIDE SEQUENCE [LARGE SCALE GENOMIC DNA]</scope>
</reference>
<dbReference type="PANTHER" id="PTHR43095:SF5">
    <property type="entry name" value="XYLULOSE KINASE"/>
    <property type="match status" value="1"/>
</dbReference>
<name>A0A4P9Y299_9FUNG</name>
<evidence type="ECO:0000313" key="14">
    <source>
        <dbReference type="Proteomes" id="UP000267251"/>
    </source>
</evidence>
<dbReference type="SUPFAM" id="SSF53067">
    <property type="entry name" value="Actin-like ATPase domain"/>
    <property type="match status" value="2"/>
</dbReference>
<dbReference type="InterPro" id="IPR018483">
    <property type="entry name" value="Carb_kinase_FGGY_CS"/>
</dbReference>
<dbReference type="EC" id="2.7.1.30" evidence="3"/>
<organism evidence="13 14">
    <name type="scientific">Piptocephalis cylindrospora</name>
    <dbReference type="NCBI Taxonomy" id="1907219"/>
    <lineage>
        <taxon>Eukaryota</taxon>
        <taxon>Fungi</taxon>
        <taxon>Fungi incertae sedis</taxon>
        <taxon>Zoopagomycota</taxon>
        <taxon>Zoopagomycotina</taxon>
        <taxon>Zoopagomycetes</taxon>
        <taxon>Zoopagales</taxon>
        <taxon>Piptocephalidaceae</taxon>
        <taxon>Piptocephalis</taxon>
    </lineage>
</organism>
<proteinExistence type="inferred from homology"/>
<evidence type="ECO:0000256" key="3">
    <source>
        <dbReference type="ARBA" id="ARBA00012099"/>
    </source>
</evidence>
<comment type="similarity">
    <text evidence="2 10">Belongs to the FGGY kinase family.</text>
</comment>
<dbReference type="Pfam" id="PF02782">
    <property type="entry name" value="FGGY_C"/>
    <property type="match status" value="1"/>
</dbReference>
<feature type="non-terminal residue" evidence="13">
    <location>
        <position position="447"/>
    </location>
</feature>
<accession>A0A4P9Y299</accession>
<keyword evidence="4" id="KW-0859">Xylose metabolism</keyword>
<evidence type="ECO:0000256" key="10">
    <source>
        <dbReference type="RuleBase" id="RU003733"/>
    </source>
</evidence>
<dbReference type="GO" id="GO:0004856">
    <property type="term" value="F:D-xylulokinase activity"/>
    <property type="evidence" value="ECO:0007669"/>
    <property type="project" value="InterPro"/>
</dbReference>
<dbReference type="InterPro" id="IPR006000">
    <property type="entry name" value="Xylulokinase"/>
</dbReference>
<evidence type="ECO:0000313" key="13">
    <source>
        <dbReference type="EMBL" id="RKP12181.1"/>
    </source>
</evidence>
<dbReference type="GO" id="GO:0005997">
    <property type="term" value="P:xylulose metabolic process"/>
    <property type="evidence" value="ECO:0007669"/>
    <property type="project" value="InterPro"/>
</dbReference>
<dbReference type="Gene3D" id="3.30.420.40">
    <property type="match status" value="2"/>
</dbReference>
<evidence type="ECO:0000256" key="8">
    <source>
        <dbReference type="ARBA" id="ARBA00022840"/>
    </source>
</evidence>
<dbReference type="GO" id="GO:0042732">
    <property type="term" value="P:D-xylose metabolic process"/>
    <property type="evidence" value="ECO:0007669"/>
    <property type="project" value="UniProtKB-KW"/>
</dbReference>
<dbReference type="PIRSF" id="PIRSF000538">
    <property type="entry name" value="GlpK"/>
    <property type="match status" value="1"/>
</dbReference>
<keyword evidence="5 10" id="KW-0808">Transferase</keyword>
<keyword evidence="14" id="KW-1185">Reference proteome</keyword>
<protein>
    <recommendedName>
        <fullName evidence="3">glycerol kinase</fullName>
        <ecNumber evidence="3">2.7.1.30</ecNumber>
    </recommendedName>
</protein>
<dbReference type="GO" id="GO:0005524">
    <property type="term" value="F:ATP binding"/>
    <property type="evidence" value="ECO:0007669"/>
    <property type="project" value="UniProtKB-KW"/>
</dbReference>
<keyword evidence="7 10" id="KW-0418">Kinase</keyword>
<dbReference type="InterPro" id="IPR018485">
    <property type="entry name" value="FGGY_C"/>
</dbReference>